<comment type="caution">
    <text evidence="2">The sequence shown here is derived from an EMBL/GenBank/DDBJ whole genome shotgun (WGS) entry which is preliminary data.</text>
</comment>
<feature type="compositionally biased region" description="Basic and acidic residues" evidence="1">
    <location>
        <begin position="86"/>
        <end position="100"/>
    </location>
</feature>
<proteinExistence type="predicted"/>
<evidence type="ECO:0000256" key="1">
    <source>
        <dbReference type="SAM" id="MobiDB-lite"/>
    </source>
</evidence>
<evidence type="ECO:0000313" key="3">
    <source>
        <dbReference type="Proteomes" id="UP000015523"/>
    </source>
</evidence>
<dbReference type="STRING" id="1346791.M529_10770"/>
<organism evidence="2 3">
    <name type="scientific">Sphingobium ummariense RL-3</name>
    <dbReference type="NCBI Taxonomy" id="1346791"/>
    <lineage>
        <taxon>Bacteria</taxon>
        <taxon>Pseudomonadati</taxon>
        <taxon>Pseudomonadota</taxon>
        <taxon>Alphaproteobacteria</taxon>
        <taxon>Sphingomonadales</taxon>
        <taxon>Sphingomonadaceae</taxon>
        <taxon>Sphingobium</taxon>
    </lineage>
</organism>
<dbReference type="RefSeq" id="WP_021317971.1">
    <property type="nucleotide sequence ID" value="NZ_AUWY01000074.1"/>
</dbReference>
<name>T0J2T7_9SPHN</name>
<sequence>MNDRNAFLQGQGSPIKDDAPPPAQGWRGERAATEGAAPQAQSKSIPGSDARAEIVSGVAFAEDQGLQPANASDPGGERPESASIRKSAEDGHADSVHDLNDTAESPGGQSAGKPYPNPHQGRKADAKFGTMLGHGGQSEIAYHGPGHLGEQTVDDDDNRNGVAESNA</sequence>
<dbReference type="OrthoDB" id="7573856at2"/>
<evidence type="ECO:0000313" key="2">
    <source>
        <dbReference type="EMBL" id="EQB32276.1"/>
    </source>
</evidence>
<reference evidence="2 3" key="1">
    <citation type="journal article" date="2013" name="Genome Announc.">
        <title>Draft Genome Sequence of Sphingobium ummariense Strain RL-3, a Hexachlorocyclohexane-Degrading Bacterium.</title>
        <authorList>
            <person name="Kohli P."/>
            <person name="Dua A."/>
            <person name="Sangwan N."/>
            <person name="Oldach P."/>
            <person name="Khurana J.P."/>
            <person name="Lal R."/>
        </authorList>
    </citation>
    <scope>NUCLEOTIDE SEQUENCE [LARGE SCALE GENOMIC DNA]</scope>
    <source>
        <strain evidence="2 3">RL-3</strain>
    </source>
</reference>
<gene>
    <name evidence="2" type="ORF">M529_10770</name>
</gene>
<dbReference type="Proteomes" id="UP000015523">
    <property type="component" value="Unassembled WGS sequence"/>
</dbReference>
<feature type="region of interest" description="Disordered" evidence="1">
    <location>
        <begin position="1"/>
        <end position="167"/>
    </location>
</feature>
<keyword evidence="3" id="KW-1185">Reference proteome</keyword>
<accession>T0J2T7</accession>
<protein>
    <submittedName>
        <fullName evidence="2">Uncharacterized protein</fullName>
    </submittedName>
</protein>
<dbReference type="AlphaFoldDB" id="T0J2T7"/>
<dbReference type="EMBL" id="AUWY01000074">
    <property type="protein sequence ID" value="EQB32276.1"/>
    <property type="molecule type" value="Genomic_DNA"/>
</dbReference>
<dbReference type="PATRIC" id="fig|1346791.3.peg.2071"/>